<protein>
    <submittedName>
        <fullName evidence="2">Uncharacterized protein</fullName>
    </submittedName>
</protein>
<evidence type="ECO:0000313" key="2">
    <source>
        <dbReference type="EMBL" id="RFA95012.1"/>
    </source>
</evidence>
<dbReference type="AlphaFoldDB" id="A0A371QX70"/>
<dbReference type="EMBL" id="DUJP01000027">
    <property type="protein sequence ID" value="HII47198.1"/>
    <property type="molecule type" value="Genomic_DNA"/>
</dbReference>
<evidence type="ECO:0000313" key="3">
    <source>
        <dbReference type="EMBL" id="RFA96723.1"/>
    </source>
</evidence>
<name>A0A371QX70_9CREN</name>
<proteinExistence type="predicted"/>
<dbReference type="GeneID" id="1464368"/>
<gene>
    <name evidence="2" type="ORF">CGL51_08475</name>
    <name evidence="3" type="ORF">CGL52_10500</name>
    <name evidence="1" type="ORF">HA333_07075</name>
</gene>
<dbReference type="OMA" id="IECDMEY"/>
<dbReference type="OrthoDB" id="28629at2157"/>
<dbReference type="Proteomes" id="UP000256877">
    <property type="component" value="Unassembled WGS sequence"/>
</dbReference>
<sequence length="87" mass="9420">MSLYVLHSEKVYIECDMEYSAGKDVSCIIRGATAECVKSALAKINGADYITVKGGEEVNVTISTSVFKAGKTPGELIRELFILLRAC</sequence>
<accession>A0A371QX70</accession>
<evidence type="ECO:0000313" key="4">
    <source>
        <dbReference type="Proteomes" id="UP000256877"/>
    </source>
</evidence>
<dbReference type="EMBL" id="NMUF01000035">
    <property type="protein sequence ID" value="RFA96723.1"/>
    <property type="molecule type" value="Genomic_DNA"/>
</dbReference>
<evidence type="ECO:0000313" key="1">
    <source>
        <dbReference type="EMBL" id="HII47198.1"/>
    </source>
</evidence>
<evidence type="ECO:0000313" key="5">
    <source>
        <dbReference type="Proteomes" id="UP000257123"/>
    </source>
</evidence>
<comment type="caution">
    <text evidence="2">The sequence shown here is derived from an EMBL/GenBank/DDBJ whole genome shotgun (WGS) entry which is preliminary data.</text>
</comment>
<reference evidence="4 5" key="1">
    <citation type="submission" date="2017-07" db="EMBL/GenBank/DDBJ databases">
        <title>Draft genome sequence of aerobic hyperthermophilic archaea, Pyrobaculum aerophilum YKB31 and YKB32.</title>
        <authorList>
            <person name="Mochizuki T."/>
            <person name="Berliner A.J."/>
            <person name="Yoshida-Takashima Y."/>
            <person name="Takaki Y."/>
            <person name="Nunoura T."/>
            <person name="Takai K."/>
        </authorList>
    </citation>
    <scope>NUCLEOTIDE SEQUENCE [LARGE SCALE GENOMIC DNA]</scope>
    <source>
        <strain evidence="2 5">YKB31</strain>
        <strain evidence="3 4">YKB32</strain>
    </source>
</reference>
<reference evidence="1" key="2">
    <citation type="journal article" date="2020" name="bioRxiv">
        <title>A rank-normalized archaeal taxonomy based on genome phylogeny resolves widespread incomplete and uneven classifications.</title>
        <authorList>
            <person name="Rinke C."/>
            <person name="Chuvochina M."/>
            <person name="Mussig A.J."/>
            <person name="Chaumeil P.-A."/>
            <person name="Waite D.W."/>
            <person name="Whitman W.B."/>
            <person name="Parks D.H."/>
            <person name="Hugenholtz P."/>
        </authorList>
    </citation>
    <scope>NUCLEOTIDE SEQUENCE</scope>
    <source>
        <strain evidence="1">UBA8839</strain>
    </source>
</reference>
<organism evidence="2 5">
    <name type="scientific">Pyrobaculum aerophilum</name>
    <dbReference type="NCBI Taxonomy" id="13773"/>
    <lineage>
        <taxon>Archaea</taxon>
        <taxon>Thermoproteota</taxon>
        <taxon>Thermoprotei</taxon>
        <taxon>Thermoproteales</taxon>
        <taxon>Thermoproteaceae</taxon>
        <taxon>Pyrobaculum</taxon>
    </lineage>
</organism>
<dbReference type="Proteomes" id="UP000651120">
    <property type="component" value="Unassembled WGS sequence"/>
</dbReference>
<dbReference type="EMBL" id="NMUE01000027">
    <property type="protein sequence ID" value="RFA95012.1"/>
    <property type="molecule type" value="Genomic_DNA"/>
</dbReference>
<dbReference type="RefSeq" id="WP_011008502.1">
    <property type="nucleotide sequence ID" value="NZ_DUJP01000027.1"/>
</dbReference>
<dbReference type="Proteomes" id="UP000257123">
    <property type="component" value="Unassembled WGS sequence"/>
</dbReference>